<dbReference type="NCBIfam" id="TIGR00074">
    <property type="entry name" value="hypC_hupF"/>
    <property type="match status" value="1"/>
</dbReference>
<dbReference type="PRINTS" id="PR00445">
    <property type="entry name" value="HUPFHYPC"/>
</dbReference>
<dbReference type="GO" id="GO:1902670">
    <property type="term" value="F:carbon dioxide binding"/>
    <property type="evidence" value="ECO:0007669"/>
    <property type="project" value="TreeGrafter"/>
</dbReference>
<name>A0A1J4SCP1_9BACT</name>
<dbReference type="Proteomes" id="UP000182278">
    <property type="component" value="Unassembled WGS sequence"/>
</dbReference>
<proteinExistence type="inferred from homology"/>
<sequence>MCLAVPVKVVKITGDTATINAGGVLKDISILLLQGVKAGDYVLLHAGFAIQKIDEKEANETLKIIYEAGLLDS</sequence>
<protein>
    <submittedName>
        <fullName evidence="2">Hydrogenase assembly protein HypC</fullName>
    </submittedName>
</protein>
<dbReference type="InterPro" id="IPR001109">
    <property type="entry name" value="Hydrogenase_HupF/HypC"/>
</dbReference>
<dbReference type="AlphaFoldDB" id="A0A1J4SCP1"/>
<dbReference type="PROSITE" id="PS01097">
    <property type="entry name" value="HUPF_HYPC"/>
    <property type="match status" value="1"/>
</dbReference>
<reference evidence="2 3" key="1">
    <citation type="journal article" date="2016" name="Environ. Microbiol.">
        <title>Genomic resolution of a cold subsurface aquifer community provides metabolic insights for novel microbes adapted to high CO concentrations.</title>
        <authorList>
            <person name="Probst A.J."/>
            <person name="Castelle C.J."/>
            <person name="Singh A."/>
            <person name="Brown C.T."/>
            <person name="Anantharaman K."/>
            <person name="Sharon I."/>
            <person name="Hug L.A."/>
            <person name="Burstein D."/>
            <person name="Emerson J.B."/>
            <person name="Thomas B.C."/>
            <person name="Banfield J.F."/>
        </authorList>
    </citation>
    <scope>NUCLEOTIDE SEQUENCE [LARGE SCALE GENOMIC DNA]</scope>
    <source>
        <strain evidence="2">CG1_02_38_46</strain>
    </source>
</reference>
<organism evidence="2 3">
    <name type="scientific">Candidatus Desantisbacteria bacterium CG1_02_38_46</name>
    <dbReference type="NCBI Taxonomy" id="1817893"/>
    <lineage>
        <taxon>Bacteria</taxon>
        <taxon>Candidatus Desantisiibacteriota</taxon>
    </lineage>
</organism>
<dbReference type="PANTHER" id="PTHR35177:SF2">
    <property type="entry name" value="HYDROGENASE MATURATION FACTOR HYBG"/>
    <property type="match status" value="1"/>
</dbReference>
<dbReference type="GO" id="GO:0005506">
    <property type="term" value="F:iron ion binding"/>
    <property type="evidence" value="ECO:0007669"/>
    <property type="project" value="TreeGrafter"/>
</dbReference>
<dbReference type="STRING" id="1817893.AUJ66_04245"/>
<gene>
    <name evidence="2" type="ORF">AUJ66_04245</name>
</gene>
<evidence type="ECO:0000256" key="1">
    <source>
        <dbReference type="ARBA" id="ARBA00006018"/>
    </source>
</evidence>
<dbReference type="Gene3D" id="2.30.30.140">
    <property type="match status" value="1"/>
</dbReference>
<dbReference type="SUPFAM" id="SSF159127">
    <property type="entry name" value="HupF/HypC-like"/>
    <property type="match status" value="1"/>
</dbReference>
<dbReference type="PANTHER" id="PTHR35177">
    <property type="entry name" value="HYDROGENASE MATURATION FACTOR HYBG"/>
    <property type="match status" value="1"/>
</dbReference>
<evidence type="ECO:0000313" key="2">
    <source>
        <dbReference type="EMBL" id="OIN97155.1"/>
    </source>
</evidence>
<dbReference type="GO" id="GO:0051604">
    <property type="term" value="P:protein maturation"/>
    <property type="evidence" value="ECO:0007669"/>
    <property type="project" value="TreeGrafter"/>
</dbReference>
<accession>A0A1J4SCP1</accession>
<dbReference type="FunFam" id="2.30.30.140:FF:000022">
    <property type="entry name" value="Hydrogenase assembly chaperone HybG"/>
    <property type="match status" value="1"/>
</dbReference>
<dbReference type="EMBL" id="MNUO01000062">
    <property type="protein sequence ID" value="OIN97155.1"/>
    <property type="molecule type" value="Genomic_DNA"/>
</dbReference>
<dbReference type="InterPro" id="IPR019812">
    <property type="entry name" value="Hydgase_assmbl_chp_CS"/>
</dbReference>
<evidence type="ECO:0000313" key="3">
    <source>
        <dbReference type="Proteomes" id="UP000182278"/>
    </source>
</evidence>
<dbReference type="Pfam" id="PF01455">
    <property type="entry name" value="HupF_HypC"/>
    <property type="match status" value="1"/>
</dbReference>
<comment type="caution">
    <text evidence="2">The sequence shown here is derived from an EMBL/GenBank/DDBJ whole genome shotgun (WGS) entry which is preliminary data.</text>
</comment>
<comment type="similarity">
    <text evidence="1">Belongs to the HupF/HypC family.</text>
</comment>